<evidence type="ECO:0000313" key="2">
    <source>
        <dbReference type="Proteomes" id="UP000015104"/>
    </source>
</evidence>
<dbReference type="EnsemblMetazoa" id="tetur02g15166.1">
    <property type="protein sequence ID" value="tetur02g15166.1"/>
    <property type="gene ID" value="tetur02g15166"/>
</dbReference>
<dbReference type="AlphaFoldDB" id="T1JYB9"/>
<accession>T1JYB9</accession>
<name>T1JYB9_TETUR</name>
<keyword evidence="2" id="KW-1185">Reference proteome</keyword>
<organism evidence="1 2">
    <name type="scientific">Tetranychus urticae</name>
    <name type="common">Two-spotted spider mite</name>
    <dbReference type="NCBI Taxonomy" id="32264"/>
    <lineage>
        <taxon>Eukaryota</taxon>
        <taxon>Metazoa</taxon>
        <taxon>Ecdysozoa</taxon>
        <taxon>Arthropoda</taxon>
        <taxon>Chelicerata</taxon>
        <taxon>Arachnida</taxon>
        <taxon>Acari</taxon>
        <taxon>Acariformes</taxon>
        <taxon>Trombidiformes</taxon>
        <taxon>Prostigmata</taxon>
        <taxon>Eleutherengona</taxon>
        <taxon>Raphignathae</taxon>
        <taxon>Tetranychoidea</taxon>
        <taxon>Tetranychidae</taxon>
        <taxon>Tetranychus</taxon>
    </lineage>
</organism>
<evidence type="ECO:0000313" key="1">
    <source>
        <dbReference type="EnsemblMetazoa" id="tetur02g15166.1"/>
    </source>
</evidence>
<protein>
    <submittedName>
        <fullName evidence="1">Uncharacterized protein</fullName>
    </submittedName>
</protein>
<dbReference type="EMBL" id="CAEY01000784">
    <property type="status" value="NOT_ANNOTATED_CDS"/>
    <property type="molecule type" value="Genomic_DNA"/>
</dbReference>
<reference evidence="1" key="2">
    <citation type="submission" date="2015-06" db="UniProtKB">
        <authorList>
            <consortium name="EnsemblMetazoa"/>
        </authorList>
    </citation>
    <scope>IDENTIFICATION</scope>
</reference>
<proteinExistence type="predicted"/>
<dbReference type="HOGENOM" id="CLU_3336170_0_0_1"/>
<sequence length="38" mass="4356">MMTKLTIEITRFRCLVSMIYKCMAEQKASPTPFNVTDG</sequence>
<reference evidence="2" key="1">
    <citation type="submission" date="2011-08" db="EMBL/GenBank/DDBJ databases">
        <authorList>
            <person name="Rombauts S."/>
        </authorList>
    </citation>
    <scope>NUCLEOTIDE SEQUENCE</scope>
    <source>
        <strain evidence="2">London</strain>
    </source>
</reference>
<dbReference type="Proteomes" id="UP000015104">
    <property type="component" value="Unassembled WGS sequence"/>
</dbReference>